<evidence type="ECO:0000313" key="1">
    <source>
        <dbReference type="EMBL" id="SDF91742.1"/>
    </source>
</evidence>
<dbReference type="Proteomes" id="UP000198972">
    <property type="component" value="Unassembled WGS sequence"/>
</dbReference>
<dbReference type="EMBL" id="FNBG01000020">
    <property type="protein sequence ID" value="SDF91742.1"/>
    <property type="molecule type" value="Genomic_DNA"/>
</dbReference>
<proteinExistence type="predicted"/>
<evidence type="ECO:0000313" key="2">
    <source>
        <dbReference type="Proteomes" id="UP000198972"/>
    </source>
</evidence>
<keyword evidence="2" id="KW-1185">Reference proteome</keyword>
<reference evidence="1 2" key="1">
    <citation type="submission" date="2016-10" db="EMBL/GenBank/DDBJ databases">
        <authorList>
            <person name="de Groot N.N."/>
        </authorList>
    </citation>
    <scope>NUCLEOTIDE SEQUENCE [LARGE SCALE GENOMIC DNA]</scope>
    <source>
        <strain evidence="1 2">DSM 28129</strain>
    </source>
</reference>
<protein>
    <submittedName>
        <fullName evidence="1">Uncharacterized protein</fullName>
    </submittedName>
</protein>
<sequence>MDEQEYLLIKSQYDALQGKAGALVIKIRLEHLSGVMNASIIQNHRYGSERIGN</sequence>
<dbReference type="AlphaFoldDB" id="A0A1G7PZL2"/>
<name>A0A1G7PZL2_9BACL</name>
<organism evidence="1 2">
    <name type="scientific">Fontibacillus panacisegetis</name>
    <dbReference type="NCBI Taxonomy" id="670482"/>
    <lineage>
        <taxon>Bacteria</taxon>
        <taxon>Bacillati</taxon>
        <taxon>Bacillota</taxon>
        <taxon>Bacilli</taxon>
        <taxon>Bacillales</taxon>
        <taxon>Paenibacillaceae</taxon>
        <taxon>Fontibacillus</taxon>
    </lineage>
</organism>
<gene>
    <name evidence="1" type="ORF">SAMN04488542_12060</name>
</gene>
<accession>A0A1G7PZL2</accession>